<organism evidence="4 5">
    <name type="scientific">Streptomyces luteireticuli</name>
    <dbReference type="NCBI Taxonomy" id="173858"/>
    <lineage>
        <taxon>Bacteria</taxon>
        <taxon>Bacillati</taxon>
        <taxon>Actinomycetota</taxon>
        <taxon>Actinomycetes</taxon>
        <taxon>Kitasatosporales</taxon>
        <taxon>Streptomycetaceae</taxon>
        <taxon>Streptomyces</taxon>
    </lineage>
</organism>
<reference evidence="4 5" key="1">
    <citation type="journal article" date="2019" name="Int. J. Syst. Evol. Microbiol.">
        <title>The Global Catalogue of Microorganisms (GCM) 10K type strain sequencing project: providing services to taxonomists for standard genome sequencing and annotation.</title>
        <authorList>
            <consortium name="The Broad Institute Genomics Platform"/>
            <consortium name="The Broad Institute Genome Sequencing Center for Infectious Disease"/>
            <person name="Wu L."/>
            <person name="Ma J."/>
        </authorList>
    </citation>
    <scope>NUCLEOTIDE SEQUENCE [LARGE SCALE GENOMIC DNA]</scope>
    <source>
        <strain evidence="4 5">JCM 4788</strain>
    </source>
</reference>
<sequence length="329" mass="35161">MHRIRLAALSVAAASILTAGTLSTAQAQSPDKPPADAATTVSAPARLGNGARVDSDSAAAQVERFWTPQRMRDAIPLQIPDPPAAQSREAAAPGARAGSIPPAAPAASSPAARAGLTENLTVGKVYFTKPSDGLQYQCSASAINSPSRQMVITAGHCVHEGKGGQWVRDWEFVPRYRSGKRPFGTFAATAFITFNGWVNDSNFNWDVGMVTTRPLNGRKLVDVTGGQGLSWNYSRKQNVTIFGYPSNHDDGEIQWSCDGRTHDSSRRLGIKCNFGKGSSGGPWLRQYNSSTGLGYVNGVMSTIFKNGRNESSYFGNGVKKLYDEQGSVT</sequence>
<keyword evidence="5" id="KW-1185">Reference proteome</keyword>
<dbReference type="Gene3D" id="2.40.10.10">
    <property type="entry name" value="Trypsin-like serine proteases"/>
    <property type="match status" value="2"/>
</dbReference>
<feature type="compositionally biased region" description="Low complexity" evidence="2">
    <location>
        <begin position="84"/>
        <end position="111"/>
    </location>
</feature>
<feature type="chain" id="PRO_5046886972" evidence="3">
    <location>
        <begin position="28"/>
        <end position="329"/>
    </location>
</feature>
<name>A0ABN0YZY1_9ACTN</name>
<evidence type="ECO:0000256" key="1">
    <source>
        <dbReference type="ARBA" id="ARBA00022729"/>
    </source>
</evidence>
<evidence type="ECO:0000256" key="2">
    <source>
        <dbReference type="SAM" id="MobiDB-lite"/>
    </source>
</evidence>
<keyword evidence="1 3" id="KW-0732">Signal</keyword>
<evidence type="ECO:0000313" key="5">
    <source>
        <dbReference type="Proteomes" id="UP001500879"/>
    </source>
</evidence>
<protein>
    <submittedName>
        <fullName evidence="4">Peptidase</fullName>
    </submittedName>
</protein>
<gene>
    <name evidence="4" type="ORF">GCM10010357_51570</name>
</gene>
<dbReference type="InterPro" id="IPR043504">
    <property type="entry name" value="Peptidase_S1_PA_chymotrypsin"/>
</dbReference>
<comment type="caution">
    <text evidence="4">The sequence shown here is derived from an EMBL/GenBank/DDBJ whole genome shotgun (WGS) entry which is preliminary data.</text>
</comment>
<dbReference type="PANTHER" id="PTHR15462">
    <property type="entry name" value="SERINE PROTEASE"/>
    <property type="match status" value="1"/>
</dbReference>
<dbReference type="InterPro" id="IPR009003">
    <property type="entry name" value="Peptidase_S1_PA"/>
</dbReference>
<accession>A0ABN0YZY1</accession>
<dbReference type="PANTHER" id="PTHR15462:SF19">
    <property type="entry name" value="PEPTIDASE S1 DOMAIN-CONTAINING PROTEIN"/>
    <property type="match status" value="1"/>
</dbReference>
<dbReference type="SUPFAM" id="SSF50494">
    <property type="entry name" value="Trypsin-like serine proteases"/>
    <property type="match status" value="1"/>
</dbReference>
<proteinExistence type="predicted"/>
<dbReference type="InterPro" id="IPR050966">
    <property type="entry name" value="Glutamyl_endopeptidase"/>
</dbReference>
<dbReference type="EMBL" id="BAAABX010000055">
    <property type="protein sequence ID" value="GAA0423786.1"/>
    <property type="molecule type" value="Genomic_DNA"/>
</dbReference>
<evidence type="ECO:0000256" key="3">
    <source>
        <dbReference type="SAM" id="SignalP"/>
    </source>
</evidence>
<evidence type="ECO:0000313" key="4">
    <source>
        <dbReference type="EMBL" id="GAA0423786.1"/>
    </source>
</evidence>
<feature type="region of interest" description="Disordered" evidence="2">
    <location>
        <begin position="76"/>
        <end position="111"/>
    </location>
</feature>
<feature type="signal peptide" evidence="3">
    <location>
        <begin position="1"/>
        <end position="27"/>
    </location>
</feature>
<dbReference type="Proteomes" id="UP001500879">
    <property type="component" value="Unassembled WGS sequence"/>
</dbReference>